<comment type="caution">
    <text evidence="2">The sequence shown here is derived from an EMBL/GenBank/DDBJ whole genome shotgun (WGS) entry which is preliminary data.</text>
</comment>
<dbReference type="InterPro" id="IPR029069">
    <property type="entry name" value="HotDog_dom_sf"/>
</dbReference>
<proteinExistence type="predicted"/>
<protein>
    <submittedName>
        <fullName evidence="2">Uncharacterized protein</fullName>
    </submittedName>
</protein>
<dbReference type="Gene3D" id="2.120.10.80">
    <property type="entry name" value="Kelch-type beta propeller"/>
    <property type="match status" value="2"/>
</dbReference>
<dbReference type="Pfam" id="PF24681">
    <property type="entry name" value="Kelch_KLHDC2_KLHL20_DRC7"/>
    <property type="match status" value="1"/>
</dbReference>
<sequence>MREQLARRSNNESESGSHVLARRSIGKGMGMEVRAWEKIHPQGDAYSPRTGHTVASNVHDRSMYIFGGYDGRDGNYFNDLFYFNFDSGRWDEMPSVVGDRPEARTDHIMALHADCIYIFGGYNGSSRFNDFGVVHSSTNRLIVFGGWDGRDTLNDLFEFNFVTKEWKRLHTTGTPPPHRYRHTAVIFGDNIVWHMMSGLLRRKIARPEPGGLVHFPSVWKSRARLADCNFGSRLVENSYFRQMELGIWFANGALGILHACARNRWYFVFGSQALRHRKDIRLGQAFEIHTRIIHWDDDWLYVLAHFRCPDTGEVFAEGLTRAMLRHGRERVDPRLLYDEMGLTGVVDKEEVPDQSAIHQRAVTPHSAATMIPRNVWHMMSGLLRRKVARPEPGALMHFPSVWKSRAGLTDCNFGPRLVENAYFRHMELGIWYACGAQGILHACARNRWYFVFGSQALRHYKDINRLQPFEIHTRNIYWDNDWMFLLAHFRCPDTGEVFAEGLTRVMLRHGRERVDPRLLYDEMGLTGVVDKEEVPEFVQKFLAWDAESEKSMKRTADFNAVRCANSKRPSLLSAYSMNLPFFMPEMKQD</sequence>
<dbReference type="Pfam" id="PF13279">
    <property type="entry name" value="4HBT_2"/>
    <property type="match status" value="2"/>
</dbReference>
<name>A0AAD5LW02_PYTIN</name>
<dbReference type="SUPFAM" id="SSF117281">
    <property type="entry name" value="Kelch motif"/>
    <property type="match status" value="1"/>
</dbReference>
<dbReference type="InterPro" id="IPR051490">
    <property type="entry name" value="THEM6_lcsJ_thioesterase"/>
</dbReference>
<gene>
    <name evidence="2" type="ORF">P43SY_005387</name>
</gene>
<keyword evidence="3" id="KW-1185">Reference proteome</keyword>
<dbReference type="InterPro" id="IPR015915">
    <property type="entry name" value="Kelch-typ_b-propeller"/>
</dbReference>
<feature type="region of interest" description="Disordered" evidence="1">
    <location>
        <begin position="1"/>
        <end position="21"/>
    </location>
</feature>
<reference evidence="2" key="1">
    <citation type="submission" date="2021-12" db="EMBL/GenBank/DDBJ databases">
        <title>Prjna785345.</title>
        <authorList>
            <person name="Rujirawat T."/>
            <person name="Krajaejun T."/>
        </authorList>
    </citation>
    <scope>NUCLEOTIDE SEQUENCE</scope>
    <source>
        <strain evidence="2">Pi057C3</strain>
    </source>
</reference>
<accession>A0AAD5LW02</accession>
<dbReference type="Proteomes" id="UP001209570">
    <property type="component" value="Unassembled WGS sequence"/>
</dbReference>
<evidence type="ECO:0000313" key="2">
    <source>
        <dbReference type="EMBL" id="KAJ0395089.1"/>
    </source>
</evidence>
<dbReference type="AlphaFoldDB" id="A0AAD5LW02"/>
<evidence type="ECO:0000256" key="1">
    <source>
        <dbReference type="SAM" id="MobiDB-lite"/>
    </source>
</evidence>
<dbReference type="PANTHER" id="PTHR12475:SF4">
    <property type="entry name" value="PROTEIN THEM6"/>
    <property type="match status" value="1"/>
</dbReference>
<evidence type="ECO:0000313" key="3">
    <source>
        <dbReference type="Proteomes" id="UP001209570"/>
    </source>
</evidence>
<dbReference type="PANTHER" id="PTHR12475">
    <property type="match status" value="1"/>
</dbReference>
<dbReference type="EMBL" id="JAKCXM010000364">
    <property type="protein sequence ID" value="KAJ0395089.1"/>
    <property type="molecule type" value="Genomic_DNA"/>
</dbReference>
<dbReference type="SUPFAM" id="SSF54637">
    <property type="entry name" value="Thioesterase/thiol ester dehydrase-isomerase"/>
    <property type="match status" value="2"/>
</dbReference>
<feature type="compositionally biased region" description="Basic and acidic residues" evidence="1">
    <location>
        <begin position="1"/>
        <end position="11"/>
    </location>
</feature>
<dbReference type="Gene3D" id="3.10.129.10">
    <property type="entry name" value="Hotdog Thioesterase"/>
    <property type="match status" value="1"/>
</dbReference>
<organism evidence="2 3">
    <name type="scientific">Pythium insidiosum</name>
    <name type="common">Pythiosis disease agent</name>
    <dbReference type="NCBI Taxonomy" id="114742"/>
    <lineage>
        <taxon>Eukaryota</taxon>
        <taxon>Sar</taxon>
        <taxon>Stramenopiles</taxon>
        <taxon>Oomycota</taxon>
        <taxon>Peronosporomycetes</taxon>
        <taxon>Pythiales</taxon>
        <taxon>Pythiaceae</taxon>
        <taxon>Pythium</taxon>
    </lineage>
</organism>
<dbReference type="SMART" id="SM00612">
    <property type="entry name" value="Kelch"/>
    <property type="match status" value="2"/>
</dbReference>
<dbReference type="InterPro" id="IPR006652">
    <property type="entry name" value="Kelch_1"/>
</dbReference>